<keyword evidence="2" id="KW-0812">Transmembrane</keyword>
<accession>A0ABZ0GTC4</accession>
<sequence>MVSKTFYQRSPKVISTLGVMSICSSVILSGFVVAAPLLAEQDAPTEQVNVDVNANAENSTSVPVANEQPSSDDVNSEQQTVSKQSASEQGATINKKRTVITLESTIVGDKEQPKVLSIVPWQKPEHQALSTQPVTRQIEMKFHPVEVDSLNRELQYYKKSKEN</sequence>
<evidence type="ECO:0000313" key="3">
    <source>
        <dbReference type="EMBL" id="WOH38950.1"/>
    </source>
</evidence>
<reference evidence="3 4" key="1">
    <citation type="submission" date="2023-09" db="EMBL/GenBank/DDBJ databases">
        <authorList>
            <person name="Qi X."/>
        </authorList>
    </citation>
    <scope>NUCLEOTIDE SEQUENCE [LARGE SCALE GENOMIC DNA]</scope>
    <source>
        <strain evidence="3 4">S1-1</strain>
    </source>
</reference>
<dbReference type="RefSeq" id="WP_348397716.1">
    <property type="nucleotide sequence ID" value="NZ_CP136600.1"/>
</dbReference>
<proteinExistence type="predicted"/>
<protein>
    <submittedName>
        <fullName evidence="3">Uncharacterized protein</fullName>
    </submittedName>
</protein>
<keyword evidence="2" id="KW-1133">Transmembrane helix</keyword>
<keyword evidence="2" id="KW-0472">Membrane</keyword>
<dbReference type="EMBL" id="CP136600">
    <property type="protein sequence ID" value="WOH38950.1"/>
    <property type="molecule type" value="Genomic_DNA"/>
</dbReference>
<keyword evidence="4" id="KW-1185">Reference proteome</keyword>
<name>A0ABZ0GTC4_9GAMM</name>
<evidence type="ECO:0000256" key="1">
    <source>
        <dbReference type="SAM" id="MobiDB-lite"/>
    </source>
</evidence>
<evidence type="ECO:0000256" key="2">
    <source>
        <dbReference type="SAM" id="Phobius"/>
    </source>
</evidence>
<dbReference type="Proteomes" id="UP001301442">
    <property type="component" value="Chromosome"/>
</dbReference>
<feature type="region of interest" description="Disordered" evidence="1">
    <location>
        <begin position="57"/>
        <end position="91"/>
    </location>
</feature>
<organism evidence="3 4">
    <name type="scientific">Thalassotalea fonticola</name>
    <dbReference type="NCBI Taxonomy" id="3065649"/>
    <lineage>
        <taxon>Bacteria</taxon>
        <taxon>Pseudomonadati</taxon>
        <taxon>Pseudomonadota</taxon>
        <taxon>Gammaproteobacteria</taxon>
        <taxon>Alteromonadales</taxon>
        <taxon>Colwelliaceae</taxon>
        <taxon>Thalassotalea</taxon>
    </lineage>
</organism>
<evidence type="ECO:0000313" key="4">
    <source>
        <dbReference type="Proteomes" id="UP001301442"/>
    </source>
</evidence>
<gene>
    <name evidence="3" type="ORF">RI844_06950</name>
</gene>
<feature type="transmembrane region" description="Helical" evidence="2">
    <location>
        <begin position="12"/>
        <end position="39"/>
    </location>
</feature>